<dbReference type="EMBL" id="BART01001245">
    <property type="protein sequence ID" value="GAG65248.1"/>
    <property type="molecule type" value="Genomic_DNA"/>
</dbReference>
<comment type="caution">
    <text evidence="1">The sequence shown here is derived from an EMBL/GenBank/DDBJ whole genome shotgun (WGS) entry which is preliminary data.</text>
</comment>
<name>X0ZXP6_9ZZZZ</name>
<dbReference type="AlphaFoldDB" id="X0ZXP6"/>
<organism evidence="1">
    <name type="scientific">marine sediment metagenome</name>
    <dbReference type="NCBI Taxonomy" id="412755"/>
    <lineage>
        <taxon>unclassified sequences</taxon>
        <taxon>metagenomes</taxon>
        <taxon>ecological metagenomes</taxon>
    </lineage>
</organism>
<reference evidence="1" key="1">
    <citation type="journal article" date="2014" name="Front. Microbiol.">
        <title>High frequency of phylogenetically diverse reductive dehalogenase-homologous genes in deep subseafloor sedimentary metagenomes.</title>
        <authorList>
            <person name="Kawai M."/>
            <person name="Futagami T."/>
            <person name="Toyoda A."/>
            <person name="Takaki Y."/>
            <person name="Nishi S."/>
            <person name="Hori S."/>
            <person name="Arai W."/>
            <person name="Tsubouchi T."/>
            <person name="Morono Y."/>
            <person name="Uchiyama I."/>
            <person name="Ito T."/>
            <person name="Fujiyama A."/>
            <person name="Inagaki F."/>
            <person name="Takami H."/>
        </authorList>
    </citation>
    <scope>NUCLEOTIDE SEQUENCE</scope>
    <source>
        <strain evidence="1">Expedition CK06-06</strain>
    </source>
</reference>
<evidence type="ECO:0000313" key="1">
    <source>
        <dbReference type="EMBL" id="GAG65248.1"/>
    </source>
</evidence>
<sequence length="77" mass="8988">MDLKLKQHTEADEKFIITVNYLLNLASRAYELFESSKIEQKRQLINFLLSNLRLKGKILLYDVNKPFDAILNANKCS</sequence>
<feature type="non-terminal residue" evidence="1">
    <location>
        <position position="77"/>
    </location>
</feature>
<accession>X0ZXP6</accession>
<proteinExistence type="predicted"/>
<protein>
    <submittedName>
        <fullName evidence="1">Uncharacterized protein</fullName>
    </submittedName>
</protein>
<gene>
    <name evidence="1" type="ORF">S01H4_04596</name>
</gene>